<dbReference type="Proteomes" id="UP000076722">
    <property type="component" value="Unassembled WGS sequence"/>
</dbReference>
<dbReference type="PANTHER" id="PTHR34605:SF3">
    <property type="entry name" value="P CELL-TYPE AGGLUTINATION PROTEIN MAP4-LIKE-RELATED"/>
    <property type="match status" value="1"/>
</dbReference>
<name>A0A164WET6_9AGAM</name>
<dbReference type="STRING" id="1314777.A0A164WET6"/>
<reference evidence="4 5" key="1">
    <citation type="journal article" date="2016" name="Mol. Biol. Evol.">
        <title>Comparative Genomics of Early-Diverging Mushroom-Forming Fungi Provides Insights into the Origins of Lignocellulose Decay Capabilities.</title>
        <authorList>
            <person name="Nagy L.G."/>
            <person name="Riley R."/>
            <person name="Tritt A."/>
            <person name="Adam C."/>
            <person name="Daum C."/>
            <person name="Floudas D."/>
            <person name="Sun H."/>
            <person name="Yadav J.S."/>
            <person name="Pangilinan J."/>
            <person name="Larsson K.H."/>
            <person name="Matsuura K."/>
            <person name="Barry K."/>
            <person name="Labutti K."/>
            <person name="Kuo R."/>
            <person name="Ohm R.A."/>
            <person name="Bhattacharya S.S."/>
            <person name="Shirouzu T."/>
            <person name="Yoshinaga Y."/>
            <person name="Martin F.M."/>
            <person name="Grigoriev I.V."/>
            <person name="Hibbett D.S."/>
        </authorList>
    </citation>
    <scope>NUCLEOTIDE SEQUENCE [LARGE SCALE GENOMIC DNA]</scope>
    <source>
        <strain evidence="4 5">HHB9708</strain>
    </source>
</reference>
<dbReference type="InterPro" id="IPR010998">
    <property type="entry name" value="Integrase_recombinase_N"/>
</dbReference>
<keyword evidence="5" id="KW-1185">Reference proteome</keyword>
<dbReference type="InterPro" id="IPR013762">
    <property type="entry name" value="Integrase-like_cat_sf"/>
</dbReference>
<dbReference type="InterPro" id="IPR044068">
    <property type="entry name" value="CB"/>
</dbReference>
<dbReference type="GO" id="GO:0006310">
    <property type="term" value="P:DNA recombination"/>
    <property type="evidence" value="ECO:0007669"/>
    <property type="project" value="UniProtKB-KW"/>
</dbReference>
<proteinExistence type="predicted"/>
<dbReference type="AlphaFoldDB" id="A0A164WET6"/>
<keyword evidence="2" id="KW-0233">DNA recombination</keyword>
<dbReference type="SUPFAM" id="SSF56349">
    <property type="entry name" value="DNA breaking-rejoining enzymes"/>
    <property type="match status" value="1"/>
</dbReference>
<dbReference type="InterPro" id="IPR011010">
    <property type="entry name" value="DNA_brk_join_enz"/>
</dbReference>
<dbReference type="PANTHER" id="PTHR34605">
    <property type="entry name" value="PHAGE_INTEGRASE DOMAIN-CONTAINING PROTEIN"/>
    <property type="match status" value="1"/>
</dbReference>
<feature type="non-terminal residue" evidence="4">
    <location>
        <position position="1"/>
    </location>
</feature>
<dbReference type="InterPro" id="IPR052925">
    <property type="entry name" value="Phage_Integrase-like_Recomb"/>
</dbReference>
<dbReference type="PROSITE" id="PS51900">
    <property type="entry name" value="CB"/>
    <property type="match status" value="1"/>
</dbReference>
<dbReference type="SUPFAM" id="SSF47823">
    <property type="entry name" value="lambda integrase-like, N-terminal domain"/>
    <property type="match status" value="1"/>
</dbReference>
<evidence type="ECO:0000256" key="1">
    <source>
        <dbReference type="ARBA" id="ARBA00023125"/>
    </source>
</evidence>
<keyword evidence="1" id="KW-0238">DNA-binding</keyword>
<evidence type="ECO:0000259" key="3">
    <source>
        <dbReference type="PROSITE" id="PS51900"/>
    </source>
</evidence>
<feature type="domain" description="Core-binding (CB)" evidence="3">
    <location>
        <begin position="4"/>
        <end position="89"/>
    </location>
</feature>
<organism evidence="4 5">
    <name type="scientific">Sistotremastrum niveocremeum HHB9708</name>
    <dbReference type="NCBI Taxonomy" id="1314777"/>
    <lineage>
        <taxon>Eukaryota</taxon>
        <taxon>Fungi</taxon>
        <taxon>Dikarya</taxon>
        <taxon>Basidiomycota</taxon>
        <taxon>Agaricomycotina</taxon>
        <taxon>Agaricomycetes</taxon>
        <taxon>Sistotremastrales</taxon>
        <taxon>Sistotremastraceae</taxon>
        <taxon>Sertulicium</taxon>
        <taxon>Sertulicium niveocremeum</taxon>
    </lineage>
</organism>
<dbReference type="GO" id="GO:0003677">
    <property type="term" value="F:DNA binding"/>
    <property type="evidence" value="ECO:0007669"/>
    <property type="project" value="UniProtKB-KW"/>
</dbReference>
<dbReference type="GO" id="GO:0015074">
    <property type="term" value="P:DNA integration"/>
    <property type="evidence" value="ECO:0007669"/>
    <property type="project" value="InterPro"/>
</dbReference>
<dbReference type="Gene3D" id="1.10.150.130">
    <property type="match status" value="1"/>
</dbReference>
<accession>A0A164WET6</accession>
<evidence type="ECO:0000313" key="4">
    <source>
        <dbReference type="EMBL" id="KZS94990.1"/>
    </source>
</evidence>
<evidence type="ECO:0000256" key="2">
    <source>
        <dbReference type="ARBA" id="ARBA00023172"/>
    </source>
</evidence>
<protein>
    <recommendedName>
        <fullName evidence="3">Core-binding (CB) domain-containing protein</fullName>
    </recommendedName>
</protein>
<sequence length="325" mass="35440">KRIWLSSEAESRMIESLRSGWADSTLRVYDAGLRAYLDFCIQEKIPADSILPADETVLAAFAASFAGRKSGSAAKNAVSAVRAWHLAQGFPWTVSPRVQQVLNGVQNLAPLSSIRPLRPPVTPHMLDLLHRGLDLTRSFDRAVFAAALVAFWGQCRLGDFLPAASTGWNADYFPARRHFYGKPSVAKLPDSPDMIHILFLPSTKTHYRTGETVVLTEQIAPLDPATAVKAILPLELVSANSPLFAYIGTRGDVAALSAGAFMSRCNEIWRAAGKGTVTGHCFRIGGTTTFLTNGVPPDVVKAMGRWSSDAFMRYWRGLDSLAARH</sequence>
<dbReference type="Gene3D" id="1.10.443.10">
    <property type="entry name" value="Intergrase catalytic core"/>
    <property type="match status" value="1"/>
</dbReference>
<dbReference type="OrthoDB" id="3254696at2759"/>
<feature type="non-terminal residue" evidence="4">
    <location>
        <position position="325"/>
    </location>
</feature>
<evidence type="ECO:0000313" key="5">
    <source>
        <dbReference type="Proteomes" id="UP000076722"/>
    </source>
</evidence>
<gene>
    <name evidence="4" type="ORF">SISNIDRAFT_400278</name>
</gene>
<dbReference type="EMBL" id="KV419403">
    <property type="protein sequence ID" value="KZS94990.1"/>
    <property type="molecule type" value="Genomic_DNA"/>
</dbReference>